<dbReference type="PANTHER" id="PTHR12948:SF3">
    <property type="entry name" value="NEDD8 ULTIMATE BUSTER 1"/>
    <property type="match status" value="1"/>
</dbReference>
<dbReference type="Proteomes" id="UP000828390">
    <property type="component" value="Unassembled WGS sequence"/>
</dbReference>
<name>A0A9D4CIC1_DREPO</name>
<dbReference type="InterPro" id="IPR039749">
    <property type="entry name" value="NUB1"/>
</dbReference>
<reference evidence="1" key="1">
    <citation type="journal article" date="2019" name="bioRxiv">
        <title>The Genome of the Zebra Mussel, Dreissena polymorpha: A Resource for Invasive Species Research.</title>
        <authorList>
            <person name="McCartney M.A."/>
            <person name="Auch B."/>
            <person name="Kono T."/>
            <person name="Mallez S."/>
            <person name="Zhang Y."/>
            <person name="Obille A."/>
            <person name="Becker A."/>
            <person name="Abrahante J.E."/>
            <person name="Garbe J."/>
            <person name="Badalamenti J.P."/>
            <person name="Herman A."/>
            <person name="Mangelson H."/>
            <person name="Liachko I."/>
            <person name="Sullivan S."/>
            <person name="Sone E.D."/>
            <person name="Koren S."/>
            <person name="Silverstein K.A.T."/>
            <person name="Beckman K.B."/>
            <person name="Gohl D.M."/>
        </authorList>
    </citation>
    <scope>NUCLEOTIDE SEQUENCE</scope>
    <source>
        <strain evidence="1">Duluth1</strain>
        <tissue evidence="1">Whole animal</tissue>
    </source>
</reference>
<sequence>MDIQIADQTGKPIKLPAGEKTALTLAMALHEKGRQALKKKNITLALPLLLEADKEFRQCS</sequence>
<reference evidence="1" key="2">
    <citation type="submission" date="2020-11" db="EMBL/GenBank/DDBJ databases">
        <authorList>
            <person name="McCartney M.A."/>
            <person name="Auch B."/>
            <person name="Kono T."/>
            <person name="Mallez S."/>
            <person name="Becker A."/>
            <person name="Gohl D.M."/>
            <person name="Silverstein K.A.T."/>
            <person name="Koren S."/>
            <person name="Bechman K.B."/>
            <person name="Herman A."/>
            <person name="Abrahante J.E."/>
            <person name="Garbe J."/>
        </authorList>
    </citation>
    <scope>NUCLEOTIDE SEQUENCE</scope>
    <source>
        <strain evidence="1">Duluth1</strain>
        <tissue evidence="1">Whole animal</tissue>
    </source>
</reference>
<proteinExistence type="predicted"/>
<dbReference type="GO" id="GO:2000058">
    <property type="term" value="P:regulation of ubiquitin-dependent protein catabolic process"/>
    <property type="evidence" value="ECO:0007669"/>
    <property type="project" value="TreeGrafter"/>
</dbReference>
<evidence type="ECO:0000313" key="1">
    <source>
        <dbReference type="EMBL" id="KAH3725017.1"/>
    </source>
</evidence>
<comment type="caution">
    <text evidence="1">The sequence shown here is derived from an EMBL/GenBank/DDBJ whole genome shotgun (WGS) entry which is preliminary data.</text>
</comment>
<dbReference type="PANTHER" id="PTHR12948">
    <property type="entry name" value="NEDD8 ULTIMATE BUSTER-1 BS4 PROTEIN"/>
    <property type="match status" value="1"/>
</dbReference>
<keyword evidence="2" id="KW-1185">Reference proteome</keyword>
<gene>
    <name evidence="1" type="ORF">DPMN_050845</name>
</gene>
<organism evidence="1 2">
    <name type="scientific">Dreissena polymorpha</name>
    <name type="common">Zebra mussel</name>
    <name type="synonym">Mytilus polymorpha</name>
    <dbReference type="NCBI Taxonomy" id="45954"/>
    <lineage>
        <taxon>Eukaryota</taxon>
        <taxon>Metazoa</taxon>
        <taxon>Spiralia</taxon>
        <taxon>Lophotrochozoa</taxon>
        <taxon>Mollusca</taxon>
        <taxon>Bivalvia</taxon>
        <taxon>Autobranchia</taxon>
        <taxon>Heteroconchia</taxon>
        <taxon>Euheterodonta</taxon>
        <taxon>Imparidentia</taxon>
        <taxon>Neoheterodontei</taxon>
        <taxon>Myida</taxon>
        <taxon>Dreissenoidea</taxon>
        <taxon>Dreissenidae</taxon>
        <taxon>Dreissena</taxon>
    </lineage>
</organism>
<protein>
    <submittedName>
        <fullName evidence="1">Uncharacterized protein</fullName>
    </submittedName>
</protein>
<accession>A0A9D4CIC1</accession>
<dbReference type="EMBL" id="JAIWYP010000012">
    <property type="protein sequence ID" value="KAH3725017.1"/>
    <property type="molecule type" value="Genomic_DNA"/>
</dbReference>
<evidence type="ECO:0000313" key="2">
    <source>
        <dbReference type="Proteomes" id="UP000828390"/>
    </source>
</evidence>
<dbReference type="AlphaFoldDB" id="A0A9D4CIC1"/>